<sequence length="113" mass="12952">MSRLIKKEKLGTQYNQSLLELIIKLEKEAYKFYNKKLPNGGIIKKWIEKPEIITTVSIKGGVGRRVIVIIFGHILKNLGKKILLIDLDPQNSLTGYFLVLRISRVLKGQCILF</sequence>
<organism evidence="2 3">
    <name type="scientific">Borreliella mayonii</name>
    <dbReference type="NCBI Taxonomy" id="1674146"/>
    <lineage>
        <taxon>Bacteria</taxon>
        <taxon>Pseudomonadati</taxon>
        <taxon>Spirochaetota</taxon>
        <taxon>Spirochaetia</taxon>
        <taxon>Spirochaetales</taxon>
        <taxon>Borreliaceae</taxon>
        <taxon>Borreliella</taxon>
    </lineage>
</organism>
<dbReference type="Proteomes" id="UP000185516">
    <property type="component" value="Plasmid lp28-4"/>
</dbReference>
<feature type="domain" description="AAA" evidence="1">
    <location>
        <begin position="51"/>
        <end position="95"/>
    </location>
</feature>
<dbReference type="InterPro" id="IPR004180">
    <property type="entry name" value="DUF226_BOR_spp"/>
</dbReference>
<protein>
    <recommendedName>
        <fullName evidence="1">AAA domain-containing protein</fullName>
    </recommendedName>
</protein>
<evidence type="ECO:0000313" key="3">
    <source>
        <dbReference type="Proteomes" id="UP000185516"/>
    </source>
</evidence>
<dbReference type="Pfam" id="PF13614">
    <property type="entry name" value="AAA_31"/>
    <property type="match status" value="1"/>
</dbReference>
<proteinExistence type="predicted"/>
<accession>A0AAC9KZR0</accession>
<name>A0AAC9KZR0_9SPIR</name>
<reference evidence="2 3" key="1">
    <citation type="journal article" date="2016" name="PLoS ONE">
        <title>Whole Genome Sequence and Comparative Genomics of the Novel Lyme Borreliosis Causing Pathogen, Borrelia mayonii.</title>
        <authorList>
            <person name="Kingry L.C."/>
            <person name="Batra D."/>
            <person name="Replogle A."/>
            <person name="Rowe L.A."/>
            <person name="Pritt B.S."/>
            <person name="Petersen J.M."/>
        </authorList>
    </citation>
    <scope>NUCLEOTIDE SEQUENCE [LARGE SCALE GENOMIC DNA]</scope>
    <source>
        <strain evidence="2 3">MN14-1420</strain>
    </source>
</reference>
<evidence type="ECO:0000259" key="1">
    <source>
        <dbReference type="Pfam" id="PF13614"/>
    </source>
</evidence>
<evidence type="ECO:0000313" key="2">
    <source>
        <dbReference type="EMBL" id="APT00424.1"/>
    </source>
</evidence>
<dbReference type="Pfam" id="PF02890">
    <property type="entry name" value="DUF226"/>
    <property type="match status" value="1"/>
</dbReference>
<dbReference type="Gene3D" id="3.40.50.300">
    <property type="entry name" value="P-loop containing nucleotide triphosphate hydrolases"/>
    <property type="match status" value="1"/>
</dbReference>
<dbReference type="AlphaFoldDB" id="A0AAC9KZR0"/>
<keyword evidence="2" id="KW-0614">Plasmid</keyword>
<dbReference type="SUPFAM" id="SSF52540">
    <property type="entry name" value="P-loop containing nucleoside triphosphate hydrolases"/>
    <property type="match status" value="1"/>
</dbReference>
<dbReference type="EMBL" id="CP015792">
    <property type="protein sequence ID" value="APT00424.1"/>
    <property type="molecule type" value="Genomic_DNA"/>
</dbReference>
<geneLocation type="plasmid" evidence="2 3">
    <name>lp28-4</name>
</geneLocation>
<dbReference type="InterPro" id="IPR025669">
    <property type="entry name" value="AAA_dom"/>
</dbReference>
<dbReference type="KEGG" id="bmay:A7X70_05770"/>
<gene>
    <name evidence="2" type="ORF">Bmayo_04960</name>
</gene>
<dbReference type="InterPro" id="IPR027417">
    <property type="entry name" value="P-loop_NTPase"/>
</dbReference>
<keyword evidence="3" id="KW-1185">Reference proteome</keyword>